<evidence type="ECO:0000256" key="3">
    <source>
        <dbReference type="ARBA" id="ARBA00023082"/>
    </source>
</evidence>
<feature type="domain" description="RNA polymerase sigma-70 region 2" evidence="5">
    <location>
        <begin position="30"/>
        <end position="93"/>
    </location>
</feature>
<evidence type="ECO:0000313" key="7">
    <source>
        <dbReference type="EMBL" id="VTR43169.1"/>
    </source>
</evidence>
<dbReference type="PANTHER" id="PTHR43133:SF46">
    <property type="entry name" value="RNA POLYMERASE SIGMA-70 FACTOR ECF SUBFAMILY"/>
    <property type="match status" value="1"/>
</dbReference>
<dbReference type="PANTHER" id="PTHR43133">
    <property type="entry name" value="RNA POLYMERASE ECF-TYPE SIGMA FACTO"/>
    <property type="match status" value="1"/>
</dbReference>
<dbReference type="SUPFAM" id="SSF88659">
    <property type="entry name" value="Sigma3 and sigma4 domains of RNA polymerase sigma factors"/>
    <property type="match status" value="1"/>
</dbReference>
<dbReference type="Proteomes" id="UP000308196">
    <property type="component" value="Chromosome"/>
</dbReference>
<gene>
    <name evidence="7" type="ORF">NCTC11429_02813</name>
</gene>
<reference evidence="7 8" key="1">
    <citation type="submission" date="2019-05" db="EMBL/GenBank/DDBJ databases">
        <authorList>
            <consortium name="Pathogen Informatics"/>
        </authorList>
    </citation>
    <scope>NUCLEOTIDE SEQUENCE [LARGE SCALE GENOMIC DNA]</scope>
    <source>
        <strain evidence="7 8">NCTC11429</strain>
    </source>
</reference>
<dbReference type="GO" id="GO:0006352">
    <property type="term" value="P:DNA-templated transcription initiation"/>
    <property type="evidence" value="ECO:0007669"/>
    <property type="project" value="InterPro"/>
</dbReference>
<accession>A0A4U9VD01</accession>
<evidence type="ECO:0000256" key="4">
    <source>
        <dbReference type="ARBA" id="ARBA00023163"/>
    </source>
</evidence>
<dbReference type="CDD" id="cd06171">
    <property type="entry name" value="Sigma70_r4"/>
    <property type="match status" value="1"/>
</dbReference>
<protein>
    <submittedName>
        <fullName evidence="7">RNA polymerase sigma factor</fullName>
    </submittedName>
</protein>
<dbReference type="InterPro" id="IPR039425">
    <property type="entry name" value="RNA_pol_sigma-70-like"/>
</dbReference>
<dbReference type="KEGG" id="stha:NCTC11429_02813"/>
<sequence length="191" mass="22336">MIAGLKHISISMDDFLLLQAGDQSVFGVVFNYYQPIIYFKVRQLCKNDSDAEEVTQEVFIEFYLKRMQLSGPEAIFPFLFAISKRMAISNFRKSLVRSNYLQSLQHTWLENSFSLQDELEGKELQVILESIIEQLPPQQQAIYRRSKFEDQSYQEIADEEGLSKNTVRNHLSLASKFVRFKLDKILSIFFL</sequence>
<comment type="similarity">
    <text evidence="1">Belongs to the sigma-70 factor family. ECF subfamily.</text>
</comment>
<dbReference type="InterPro" id="IPR013325">
    <property type="entry name" value="RNA_pol_sigma_r2"/>
</dbReference>
<keyword evidence="4" id="KW-0804">Transcription</keyword>
<dbReference type="InterPro" id="IPR036388">
    <property type="entry name" value="WH-like_DNA-bd_sf"/>
</dbReference>
<dbReference type="STRING" id="1123265.GCA_000686625_02015"/>
<dbReference type="Gene3D" id="1.10.1740.10">
    <property type="match status" value="1"/>
</dbReference>
<keyword evidence="2" id="KW-0805">Transcription regulation</keyword>
<organism evidence="7 8">
    <name type="scientific">Sphingobacterium thalpophilum</name>
    <dbReference type="NCBI Taxonomy" id="259"/>
    <lineage>
        <taxon>Bacteria</taxon>
        <taxon>Pseudomonadati</taxon>
        <taxon>Bacteroidota</taxon>
        <taxon>Sphingobacteriia</taxon>
        <taxon>Sphingobacteriales</taxon>
        <taxon>Sphingobacteriaceae</taxon>
        <taxon>Sphingobacterium</taxon>
    </lineage>
</organism>
<dbReference type="NCBIfam" id="TIGR02937">
    <property type="entry name" value="sigma70-ECF"/>
    <property type="match status" value="1"/>
</dbReference>
<dbReference type="GO" id="GO:0016987">
    <property type="term" value="F:sigma factor activity"/>
    <property type="evidence" value="ECO:0007669"/>
    <property type="project" value="UniProtKB-KW"/>
</dbReference>
<dbReference type="Pfam" id="PF08281">
    <property type="entry name" value="Sigma70_r4_2"/>
    <property type="match status" value="1"/>
</dbReference>
<evidence type="ECO:0000256" key="1">
    <source>
        <dbReference type="ARBA" id="ARBA00010641"/>
    </source>
</evidence>
<dbReference type="InterPro" id="IPR013324">
    <property type="entry name" value="RNA_pol_sigma_r3/r4-like"/>
</dbReference>
<dbReference type="GO" id="GO:0003677">
    <property type="term" value="F:DNA binding"/>
    <property type="evidence" value="ECO:0007669"/>
    <property type="project" value="InterPro"/>
</dbReference>
<proteinExistence type="inferred from homology"/>
<dbReference type="Gene3D" id="1.10.10.10">
    <property type="entry name" value="Winged helix-like DNA-binding domain superfamily/Winged helix DNA-binding domain"/>
    <property type="match status" value="1"/>
</dbReference>
<dbReference type="Pfam" id="PF04542">
    <property type="entry name" value="Sigma70_r2"/>
    <property type="match status" value="1"/>
</dbReference>
<dbReference type="InterPro" id="IPR014284">
    <property type="entry name" value="RNA_pol_sigma-70_dom"/>
</dbReference>
<dbReference type="InterPro" id="IPR013249">
    <property type="entry name" value="RNA_pol_sigma70_r4_t2"/>
</dbReference>
<evidence type="ECO:0000259" key="5">
    <source>
        <dbReference type="Pfam" id="PF04542"/>
    </source>
</evidence>
<evidence type="ECO:0000259" key="6">
    <source>
        <dbReference type="Pfam" id="PF08281"/>
    </source>
</evidence>
<dbReference type="EMBL" id="LR590484">
    <property type="protein sequence ID" value="VTR43169.1"/>
    <property type="molecule type" value="Genomic_DNA"/>
</dbReference>
<dbReference type="AlphaFoldDB" id="A0A4U9VD01"/>
<feature type="domain" description="RNA polymerase sigma factor 70 region 4 type 2" evidence="6">
    <location>
        <begin position="127"/>
        <end position="176"/>
    </location>
</feature>
<keyword evidence="3" id="KW-0731">Sigma factor</keyword>
<dbReference type="InterPro" id="IPR007627">
    <property type="entry name" value="RNA_pol_sigma70_r2"/>
</dbReference>
<evidence type="ECO:0000313" key="8">
    <source>
        <dbReference type="Proteomes" id="UP000308196"/>
    </source>
</evidence>
<dbReference type="SUPFAM" id="SSF88946">
    <property type="entry name" value="Sigma2 domain of RNA polymerase sigma factors"/>
    <property type="match status" value="1"/>
</dbReference>
<evidence type="ECO:0000256" key="2">
    <source>
        <dbReference type="ARBA" id="ARBA00023015"/>
    </source>
</evidence>
<name>A0A4U9VD01_9SPHI</name>